<evidence type="ECO:0008006" key="5">
    <source>
        <dbReference type="Google" id="ProtNLM"/>
    </source>
</evidence>
<evidence type="ECO:0000313" key="3">
    <source>
        <dbReference type="EMBL" id="GHJ85110.1"/>
    </source>
</evidence>
<accession>A0A8H3TR76</accession>
<evidence type="ECO:0000256" key="2">
    <source>
        <dbReference type="SAM" id="Phobius"/>
    </source>
</evidence>
<sequence>MLSVPSMEQQPTIVFTPSTPVMSPADLDSGVELEAIVDLSDDVHCKKRSRRASFYRSFTNPAPSEIPPPRQPVVLHRPRSTSPFGSRWTFATARRSVMDSCWKSEDSARAMASGISDSLTLTEKPTLTSRTACEPWTGARRAWADMEEDEDLSEPDSTPATPVFPHRAVAASAFPRHGSRFITLMSTLVIALALASLAFTTFFHPTFGNKISKLPASDTVPAGDNGWTHGFFHMDGLFGHSDEDGLVGISSADHLAASHGGELRKRSPFGVLANPYLDPNSLAATPLLGKTDPEGRRPHRFWRPWSRPFAIQFDEDEERVAAQHRRIVDEATRRMHKRREALSKRSASQLRR</sequence>
<evidence type="ECO:0000313" key="4">
    <source>
        <dbReference type="Proteomes" id="UP000620104"/>
    </source>
</evidence>
<comment type="caution">
    <text evidence="3">The sequence shown here is derived from an EMBL/GenBank/DDBJ whole genome shotgun (WGS) entry which is preliminary data.</text>
</comment>
<reference evidence="3" key="1">
    <citation type="submission" date="2020-07" db="EMBL/GenBank/DDBJ databases">
        <title>Draft Genome Sequence of a Deep-Sea Yeast, Naganishia (Cryptococcus) liquefaciens strain N6.</title>
        <authorList>
            <person name="Han Y.W."/>
            <person name="Kajitani R."/>
            <person name="Morimoto H."/>
            <person name="Parhat M."/>
            <person name="Tsubouchi H."/>
            <person name="Bakenova O."/>
            <person name="Ogata M."/>
            <person name="Argunhan B."/>
            <person name="Aoki R."/>
            <person name="Kajiwara S."/>
            <person name="Itoh T."/>
            <person name="Iwasaki H."/>
        </authorList>
    </citation>
    <scope>NUCLEOTIDE SEQUENCE</scope>
    <source>
        <strain evidence="3">N6</strain>
    </source>
</reference>
<keyword evidence="2" id="KW-1133">Transmembrane helix</keyword>
<keyword evidence="4" id="KW-1185">Reference proteome</keyword>
<protein>
    <recommendedName>
        <fullName evidence="5">Transmembrane protein</fullName>
    </recommendedName>
</protein>
<keyword evidence="2" id="KW-0812">Transmembrane</keyword>
<dbReference type="Proteomes" id="UP000620104">
    <property type="component" value="Unassembled WGS sequence"/>
</dbReference>
<dbReference type="EMBL" id="BLZA01000010">
    <property type="protein sequence ID" value="GHJ85110.1"/>
    <property type="molecule type" value="Genomic_DNA"/>
</dbReference>
<feature type="transmembrane region" description="Helical" evidence="2">
    <location>
        <begin position="181"/>
        <end position="203"/>
    </location>
</feature>
<organism evidence="3 4">
    <name type="scientific">Naganishia liquefaciens</name>
    <dbReference type="NCBI Taxonomy" id="104408"/>
    <lineage>
        <taxon>Eukaryota</taxon>
        <taxon>Fungi</taxon>
        <taxon>Dikarya</taxon>
        <taxon>Basidiomycota</taxon>
        <taxon>Agaricomycotina</taxon>
        <taxon>Tremellomycetes</taxon>
        <taxon>Filobasidiales</taxon>
        <taxon>Filobasidiaceae</taxon>
        <taxon>Naganishia</taxon>
    </lineage>
</organism>
<keyword evidence="2" id="KW-0472">Membrane</keyword>
<gene>
    <name evidence="3" type="ORF">NliqN6_1512</name>
</gene>
<dbReference type="AlphaFoldDB" id="A0A8H3TR76"/>
<proteinExistence type="predicted"/>
<dbReference type="OrthoDB" id="2591253at2759"/>
<feature type="region of interest" description="Disordered" evidence="1">
    <location>
        <begin position="60"/>
        <end position="80"/>
    </location>
</feature>
<evidence type="ECO:0000256" key="1">
    <source>
        <dbReference type="SAM" id="MobiDB-lite"/>
    </source>
</evidence>
<name>A0A8H3TR76_9TREE</name>
<feature type="region of interest" description="Disordered" evidence="1">
    <location>
        <begin position="332"/>
        <end position="352"/>
    </location>
</feature>